<sequence>MSEPFLIGDVMTGGYGKGPDILHECTIAVNPGEIAVIVGPNGAGKSTAMKAVFGLLNVRSGAVRLDGEDITSLTPQDRVVKGMGFVPQTQNIFTSMTVEENLEMGGFIRTDDIRDTMEQVYDLFPILRDKRNQPAGELSGGQRQQVAVGRALMTKPKVLMLDEPTAGVSPIVMDELFDRIIEVSRTGLPILMVEQNAKQALEIADKGYVLVQGRNAYTGTGQELLADPEVRKSFLGG</sequence>
<keyword evidence="2" id="KW-0813">Transport</keyword>
<dbReference type="RefSeq" id="WP_050672586.1">
    <property type="nucleotide sequence ID" value="NZ_CVRL01000007.1"/>
</dbReference>
<reference evidence="8" key="1">
    <citation type="submission" date="2015-05" db="EMBL/GenBank/DDBJ databases">
        <authorList>
            <person name="Rodrigo-Torres Lidia"/>
            <person name="Arahal R.David."/>
        </authorList>
    </citation>
    <scope>NUCLEOTIDE SEQUENCE [LARGE SCALE GENOMIC DNA]</scope>
    <source>
        <strain evidence="8">CECT 7321</strain>
    </source>
</reference>
<accession>A0A0H5CXW6</accession>
<dbReference type="GO" id="GO:0015658">
    <property type="term" value="F:branched-chain amino acid transmembrane transporter activity"/>
    <property type="evidence" value="ECO:0007669"/>
    <property type="project" value="TreeGrafter"/>
</dbReference>
<proteinExistence type="inferred from homology"/>
<gene>
    <name evidence="7" type="primary">livF_1</name>
    <name evidence="7" type="ORF">NIT7321_00687</name>
</gene>
<dbReference type="PANTHER" id="PTHR43820:SF7">
    <property type="entry name" value="BRANCHED-CHAIN AMINO ACID TRANSPORT ATP-BINDING PROTEIN LIVF-RELATED"/>
    <property type="match status" value="1"/>
</dbReference>
<dbReference type="EMBL" id="CVRL01000007">
    <property type="protein sequence ID" value="CRL09852.1"/>
    <property type="molecule type" value="Genomic_DNA"/>
</dbReference>
<organism evidence="7 8">
    <name type="scientific">Phaeobacter italicus</name>
    <dbReference type="NCBI Taxonomy" id="481446"/>
    <lineage>
        <taxon>Bacteria</taxon>
        <taxon>Pseudomonadati</taxon>
        <taxon>Pseudomonadota</taxon>
        <taxon>Alphaproteobacteria</taxon>
        <taxon>Rhodobacterales</taxon>
        <taxon>Roseobacteraceae</taxon>
        <taxon>Phaeobacter</taxon>
    </lineage>
</organism>
<keyword evidence="8" id="KW-1185">Reference proteome</keyword>
<dbReference type="InterPro" id="IPR003593">
    <property type="entry name" value="AAA+_ATPase"/>
</dbReference>
<dbReference type="STRING" id="481446.NIT7645_01340"/>
<dbReference type="SUPFAM" id="SSF52540">
    <property type="entry name" value="P-loop containing nucleoside triphosphate hydrolases"/>
    <property type="match status" value="1"/>
</dbReference>
<dbReference type="GO" id="GO:0005524">
    <property type="term" value="F:ATP binding"/>
    <property type="evidence" value="ECO:0007669"/>
    <property type="project" value="UniProtKB-KW"/>
</dbReference>
<dbReference type="PROSITE" id="PS50893">
    <property type="entry name" value="ABC_TRANSPORTER_2"/>
    <property type="match status" value="1"/>
</dbReference>
<dbReference type="InterPro" id="IPR052156">
    <property type="entry name" value="BCAA_Transport_ATP-bd_LivF"/>
</dbReference>
<comment type="similarity">
    <text evidence="1">Belongs to the ABC transporter superfamily.</text>
</comment>
<protein>
    <submittedName>
        <fullName evidence="7">LIV-I protein F</fullName>
    </submittedName>
</protein>
<dbReference type="AlphaFoldDB" id="A0A0H5CXW6"/>
<keyword evidence="3" id="KW-0547">Nucleotide-binding</keyword>
<dbReference type="SMART" id="SM00382">
    <property type="entry name" value="AAA"/>
    <property type="match status" value="1"/>
</dbReference>
<evidence type="ECO:0000256" key="4">
    <source>
        <dbReference type="ARBA" id="ARBA00022840"/>
    </source>
</evidence>
<dbReference type="PANTHER" id="PTHR43820">
    <property type="entry name" value="HIGH-AFFINITY BRANCHED-CHAIN AMINO ACID TRANSPORT ATP-BINDING PROTEIN LIVF"/>
    <property type="match status" value="1"/>
</dbReference>
<evidence type="ECO:0000259" key="6">
    <source>
        <dbReference type="PROSITE" id="PS50893"/>
    </source>
</evidence>
<dbReference type="GO" id="GO:0016887">
    <property type="term" value="F:ATP hydrolysis activity"/>
    <property type="evidence" value="ECO:0007669"/>
    <property type="project" value="InterPro"/>
</dbReference>
<keyword evidence="5" id="KW-0029">Amino-acid transport</keyword>
<evidence type="ECO:0000313" key="7">
    <source>
        <dbReference type="EMBL" id="CRL09852.1"/>
    </source>
</evidence>
<evidence type="ECO:0000256" key="2">
    <source>
        <dbReference type="ARBA" id="ARBA00022448"/>
    </source>
</evidence>
<keyword evidence="4" id="KW-0067">ATP-binding</keyword>
<dbReference type="InterPro" id="IPR003439">
    <property type="entry name" value="ABC_transporter-like_ATP-bd"/>
</dbReference>
<dbReference type="InterPro" id="IPR027417">
    <property type="entry name" value="P-loop_NTPase"/>
</dbReference>
<evidence type="ECO:0000256" key="5">
    <source>
        <dbReference type="ARBA" id="ARBA00022970"/>
    </source>
</evidence>
<dbReference type="Pfam" id="PF00005">
    <property type="entry name" value="ABC_tran"/>
    <property type="match status" value="1"/>
</dbReference>
<dbReference type="CDD" id="cd03224">
    <property type="entry name" value="ABC_TM1139_LivF_branched"/>
    <property type="match status" value="1"/>
</dbReference>
<dbReference type="Gene3D" id="3.40.50.300">
    <property type="entry name" value="P-loop containing nucleotide triphosphate hydrolases"/>
    <property type="match status" value="1"/>
</dbReference>
<evidence type="ECO:0000313" key="8">
    <source>
        <dbReference type="Proteomes" id="UP000043764"/>
    </source>
</evidence>
<evidence type="ECO:0000256" key="3">
    <source>
        <dbReference type="ARBA" id="ARBA00022741"/>
    </source>
</evidence>
<feature type="domain" description="ABC transporter" evidence="6">
    <location>
        <begin position="5"/>
        <end position="237"/>
    </location>
</feature>
<evidence type="ECO:0000256" key="1">
    <source>
        <dbReference type="ARBA" id="ARBA00005417"/>
    </source>
</evidence>
<dbReference type="Proteomes" id="UP000043764">
    <property type="component" value="Unassembled WGS sequence"/>
</dbReference>
<name>A0A0H5CXW6_9RHOB</name>
<dbReference type="GO" id="GO:0015807">
    <property type="term" value="P:L-amino acid transport"/>
    <property type="evidence" value="ECO:0007669"/>
    <property type="project" value="TreeGrafter"/>
</dbReference>
<dbReference type="FunFam" id="3.40.50.300:FF:002402">
    <property type="entry name" value="Branched-chain amino acid ABC transporter, ATP-binding protein"/>
    <property type="match status" value="1"/>
</dbReference>